<dbReference type="Gene3D" id="1.10.720.40">
    <property type="match status" value="1"/>
</dbReference>
<dbReference type="GO" id="GO:0005654">
    <property type="term" value="C:nucleoplasm"/>
    <property type="evidence" value="ECO:0007669"/>
    <property type="project" value="TreeGrafter"/>
</dbReference>
<dbReference type="Gene3D" id="1.25.40.20">
    <property type="entry name" value="Ankyrin repeat-containing domain"/>
    <property type="match status" value="1"/>
</dbReference>
<feature type="region of interest" description="Disordered" evidence="2">
    <location>
        <begin position="251"/>
        <end position="283"/>
    </location>
</feature>
<sequence length="855" mass="97785">MSNLKAKGCLFLASSLCDGVEDNDIKQVTTLLLNNEANPNTLIPTYGVTPFHLAIGNDSEAFAEEVTKLFLRHGGNPNVRSTDGLTPVHVAAAWGRVTVLELLLANGGDPLSLDDEGRNPFHYAFDGKYYKAIVLLGKYCDIITKPEEKTITYRRTFDKLLLNNGNVIAEYTALQIPDVIGGNLLNESELGARNDEVFTHVDYVKSFNSCERNLNVNDNQIDVNAALQVREEMFKEKSLVNEIINQLSNSLKSNSVEQDSSRDHEDYKLTRNPYRDNSLSSTLSTDNSMVYNMKDKFKYKPKNQSLTPKTRRKFFGQNDNFKVPLIPMRNADDTIISKSPNFLTNDFVTQKYLSPKRSNRGIRSKAFTPCTRRKKPFQLAEINLGKVLARSTPRRRRFYREYSPSLKKCRRNIELTSSEYTSPDSGNSLSPDRNYRKELNYNFNKDIVIKLEDNKYDDDVPLSLSESETDACVLQKDLIGLRNNFSKCNIEETNFNNLLNVYEGKHSEINLKTDNNVDTFKENLITLLSSSSSTTSYFSVQEDYKYEDEDEGIAFLERRTYALSLCKPIDCASEGLFPKSLNLGNNKWLTDEALRNRLIKLGENPGPITNTTRSLYLKRLTKLEEKTNNVLAVKSDRSKVTDSSATDCSECDVESFLKYGDWVNDIGRYKIMERNAFKEFCSTSPSRKWREGNSKTCFNYLLLDPRVTKDLPCCTEKLTSSSIWSRFISAIFYVGKGTRNRPYSHLKDAFDTWVSHRNPENAKIRHILNIWNDGYGVICLHMFQNSIPVEAYTREAAIIDALGMQQLKNCRSGDYYGITATWNKEEKRCFGRYLLYQAMQIFICEGERQIFPQNL</sequence>
<feature type="repeat" description="ANK" evidence="1">
    <location>
        <begin position="83"/>
        <end position="115"/>
    </location>
</feature>
<dbReference type="GO" id="GO:0000712">
    <property type="term" value="P:resolution of meiotic recombination intermediates"/>
    <property type="evidence" value="ECO:0007669"/>
    <property type="project" value="TreeGrafter"/>
</dbReference>
<dbReference type="GO" id="GO:0005737">
    <property type="term" value="C:cytoplasm"/>
    <property type="evidence" value="ECO:0007669"/>
    <property type="project" value="TreeGrafter"/>
</dbReference>
<dbReference type="PROSITE" id="PS50297">
    <property type="entry name" value="ANK_REP_REGION"/>
    <property type="match status" value="1"/>
</dbReference>
<dbReference type="Pfam" id="PF12796">
    <property type="entry name" value="Ank_2"/>
    <property type="match status" value="1"/>
</dbReference>
<dbReference type="Pfam" id="PF22945">
    <property type="entry name" value="LEM-3_GIY-YIG"/>
    <property type="match status" value="1"/>
</dbReference>
<feature type="compositionally biased region" description="Basic and acidic residues" evidence="2">
    <location>
        <begin position="259"/>
        <end position="269"/>
    </location>
</feature>
<feature type="domain" description="LEM" evidence="3">
    <location>
        <begin position="583"/>
        <end position="627"/>
    </location>
</feature>
<dbReference type="CDD" id="cd12934">
    <property type="entry name" value="LEM"/>
    <property type="match status" value="1"/>
</dbReference>
<dbReference type="FunFam" id="1.10.720.40:FF:000001">
    <property type="entry name" value="LEM domain containing 2, isoform CRA_a"/>
    <property type="match status" value="1"/>
</dbReference>
<name>A0AAJ7IWD7_9HYME</name>
<dbReference type="PANTHER" id="PTHR46427:SF1">
    <property type="entry name" value="ANKYRIN REPEAT AND LEM DOMAIN-CONTAINING PROTEIN 1"/>
    <property type="match status" value="1"/>
</dbReference>
<dbReference type="InterPro" id="IPR002110">
    <property type="entry name" value="Ankyrin_rpt"/>
</dbReference>
<gene>
    <name evidence="5" type="primary">LOC108623914</name>
</gene>
<protein>
    <submittedName>
        <fullName evidence="5">Uncharacterized protein LOC108623914</fullName>
    </submittedName>
</protein>
<dbReference type="CDD" id="cd10454">
    <property type="entry name" value="GIY-YIG_COG3680_Meta"/>
    <property type="match status" value="1"/>
</dbReference>
<dbReference type="SMART" id="SM00540">
    <property type="entry name" value="LEM"/>
    <property type="match status" value="1"/>
</dbReference>
<dbReference type="AlphaFoldDB" id="A0AAJ7IWD7"/>
<dbReference type="SUPFAM" id="SSF48403">
    <property type="entry name" value="Ankyrin repeat"/>
    <property type="match status" value="1"/>
</dbReference>
<accession>A0AAJ7IWD7</accession>
<dbReference type="RefSeq" id="XP_017878261.1">
    <property type="nucleotide sequence ID" value="XM_018022772.2"/>
</dbReference>
<dbReference type="SUPFAM" id="SSF63451">
    <property type="entry name" value="LEM domain"/>
    <property type="match status" value="1"/>
</dbReference>
<dbReference type="PANTHER" id="PTHR46427">
    <property type="entry name" value="ANKYRIN REPEAT AND LEM DOMAIN-CONTAINING PROTEIN 1"/>
    <property type="match status" value="1"/>
</dbReference>
<evidence type="ECO:0000256" key="2">
    <source>
        <dbReference type="SAM" id="MobiDB-lite"/>
    </source>
</evidence>
<evidence type="ECO:0000256" key="1">
    <source>
        <dbReference type="PROSITE-ProRule" id="PRU00023"/>
    </source>
</evidence>
<proteinExistence type="predicted"/>
<dbReference type="KEGG" id="ccal:108623914"/>
<feature type="repeat" description="ANK" evidence="1">
    <location>
        <begin position="46"/>
        <end position="82"/>
    </location>
</feature>
<evidence type="ECO:0000313" key="4">
    <source>
        <dbReference type="Proteomes" id="UP000694925"/>
    </source>
</evidence>
<dbReference type="Proteomes" id="UP000694925">
    <property type="component" value="Unplaced"/>
</dbReference>
<dbReference type="InterPro" id="IPR036770">
    <property type="entry name" value="Ankyrin_rpt-contain_sf"/>
</dbReference>
<dbReference type="GO" id="GO:0004520">
    <property type="term" value="F:DNA endonuclease activity"/>
    <property type="evidence" value="ECO:0007669"/>
    <property type="project" value="TreeGrafter"/>
</dbReference>
<dbReference type="GO" id="GO:0000724">
    <property type="term" value="P:double-strand break repair via homologous recombination"/>
    <property type="evidence" value="ECO:0007669"/>
    <property type="project" value="TreeGrafter"/>
</dbReference>
<dbReference type="GeneID" id="108623914"/>
<dbReference type="InterPro" id="IPR003887">
    <property type="entry name" value="LEM_dom"/>
</dbReference>
<dbReference type="InterPro" id="IPR011015">
    <property type="entry name" value="LEM/LEM-like_dom_sf"/>
</dbReference>
<reference evidence="5" key="1">
    <citation type="submission" date="2025-08" db="UniProtKB">
        <authorList>
            <consortium name="RefSeq"/>
        </authorList>
    </citation>
    <scope>IDENTIFICATION</scope>
    <source>
        <tissue evidence="5">Whole body</tissue>
    </source>
</reference>
<dbReference type="InterPro" id="IPR034998">
    <property type="entry name" value="ANKLE1"/>
</dbReference>
<dbReference type="PROSITE" id="PS50088">
    <property type="entry name" value="ANK_REPEAT"/>
    <property type="match status" value="2"/>
</dbReference>
<dbReference type="Pfam" id="PF03020">
    <property type="entry name" value="LEM"/>
    <property type="match status" value="1"/>
</dbReference>
<dbReference type="PROSITE" id="PS50954">
    <property type="entry name" value="LEM"/>
    <property type="match status" value="1"/>
</dbReference>
<dbReference type="SMART" id="SM00248">
    <property type="entry name" value="ANK"/>
    <property type="match status" value="3"/>
</dbReference>
<keyword evidence="1" id="KW-0040">ANK repeat</keyword>
<evidence type="ECO:0000259" key="3">
    <source>
        <dbReference type="PROSITE" id="PS50954"/>
    </source>
</evidence>
<evidence type="ECO:0000313" key="5">
    <source>
        <dbReference type="RefSeq" id="XP_017878261.1"/>
    </source>
</evidence>
<organism evidence="4 5">
    <name type="scientific">Ceratina calcarata</name>
    <dbReference type="NCBI Taxonomy" id="156304"/>
    <lineage>
        <taxon>Eukaryota</taxon>
        <taxon>Metazoa</taxon>
        <taxon>Ecdysozoa</taxon>
        <taxon>Arthropoda</taxon>
        <taxon>Hexapoda</taxon>
        <taxon>Insecta</taxon>
        <taxon>Pterygota</taxon>
        <taxon>Neoptera</taxon>
        <taxon>Endopterygota</taxon>
        <taxon>Hymenoptera</taxon>
        <taxon>Apocrita</taxon>
        <taxon>Aculeata</taxon>
        <taxon>Apoidea</taxon>
        <taxon>Anthophila</taxon>
        <taxon>Apidae</taxon>
        <taxon>Ceratina</taxon>
        <taxon>Zadontomerus</taxon>
    </lineage>
</organism>
<keyword evidence="4" id="KW-1185">Reference proteome</keyword>